<evidence type="ECO:0000313" key="2">
    <source>
        <dbReference type="Proteomes" id="UP000479226"/>
    </source>
</evidence>
<evidence type="ECO:0000313" key="1">
    <source>
        <dbReference type="EMBL" id="NGN83486.1"/>
    </source>
</evidence>
<accession>A0ABX0D9B2</accession>
<gene>
    <name evidence="1" type="ORF">G6N77_08445</name>
</gene>
<reference evidence="1 2" key="1">
    <citation type="submission" date="2020-02" db="EMBL/GenBank/DDBJ databases">
        <title>Genome sequence of the type strain DSM 27180 of Arthrobacter silviterrae.</title>
        <authorList>
            <person name="Gao J."/>
            <person name="Sun J."/>
        </authorList>
    </citation>
    <scope>NUCLEOTIDE SEQUENCE [LARGE SCALE GENOMIC DNA]</scope>
    <source>
        <strain evidence="1 2">DSM 27180</strain>
    </source>
</reference>
<protein>
    <submittedName>
        <fullName evidence="1">Uncharacterized protein</fullName>
    </submittedName>
</protein>
<proteinExistence type="predicted"/>
<dbReference type="RefSeq" id="WP_165181585.1">
    <property type="nucleotide sequence ID" value="NZ_JAAKZI010000011.1"/>
</dbReference>
<keyword evidence="2" id="KW-1185">Reference proteome</keyword>
<comment type="caution">
    <text evidence="1">The sequence shown here is derived from an EMBL/GenBank/DDBJ whole genome shotgun (WGS) entry which is preliminary data.</text>
</comment>
<dbReference type="EMBL" id="JAAKZI010000011">
    <property type="protein sequence ID" value="NGN83486.1"/>
    <property type="molecule type" value="Genomic_DNA"/>
</dbReference>
<name>A0ABX0D9B2_9MICC</name>
<sequence>MGTVTAADFRVTLGDAPSGTVTDMTLPNGTAASLSLSTTPAGTLVPGRPVYAGVQLGNVTNAGGAFTLRAAVASSPTATDGGSGLAGYLTVKSVAATSAAQCSDASLYTSVLPTDLPATTIAKGATGVFCFQASLDAATPASLSGTTAGISIPLSVTQL</sequence>
<dbReference type="Proteomes" id="UP000479226">
    <property type="component" value="Unassembled WGS sequence"/>
</dbReference>
<organism evidence="1 2">
    <name type="scientific">Arthrobacter silviterrae</name>
    <dbReference type="NCBI Taxonomy" id="2026658"/>
    <lineage>
        <taxon>Bacteria</taxon>
        <taxon>Bacillati</taxon>
        <taxon>Actinomycetota</taxon>
        <taxon>Actinomycetes</taxon>
        <taxon>Micrococcales</taxon>
        <taxon>Micrococcaceae</taxon>
        <taxon>Arthrobacter</taxon>
    </lineage>
</organism>